<gene>
    <name evidence="2" type="ORF">Fcan01_24335</name>
</gene>
<evidence type="ECO:0000313" key="3">
    <source>
        <dbReference type="Proteomes" id="UP000198287"/>
    </source>
</evidence>
<evidence type="ECO:0000313" key="2">
    <source>
        <dbReference type="EMBL" id="OXA40958.1"/>
    </source>
</evidence>
<organism evidence="2 3">
    <name type="scientific">Folsomia candida</name>
    <name type="common">Springtail</name>
    <dbReference type="NCBI Taxonomy" id="158441"/>
    <lineage>
        <taxon>Eukaryota</taxon>
        <taxon>Metazoa</taxon>
        <taxon>Ecdysozoa</taxon>
        <taxon>Arthropoda</taxon>
        <taxon>Hexapoda</taxon>
        <taxon>Collembola</taxon>
        <taxon>Entomobryomorpha</taxon>
        <taxon>Isotomoidea</taxon>
        <taxon>Isotomidae</taxon>
        <taxon>Proisotominae</taxon>
        <taxon>Folsomia</taxon>
    </lineage>
</organism>
<reference evidence="2 3" key="1">
    <citation type="submission" date="2015-12" db="EMBL/GenBank/DDBJ databases">
        <title>The genome of Folsomia candida.</title>
        <authorList>
            <person name="Faddeeva A."/>
            <person name="Derks M.F."/>
            <person name="Anvar Y."/>
            <person name="Smit S."/>
            <person name="Van Straalen N."/>
            <person name="Roelofs D."/>
        </authorList>
    </citation>
    <scope>NUCLEOTIDE SEQUENCE [LARGE SCALE GENOMIC DNA]</scope>
    <source>
        <strain evidence="2 3">VU population</strain>
        <tissue evidence="2">Whole body</tissue>
    </source>
</reference>
<feature type="chain" id="PRO_5012804804" evidence="1">
    <location>
        <begin position="18"/>
        <end position="194"/>
    </location>
</feature>
<comment type="caution">
    <text evidence="2">The sequence shown here is derived from an EMBL/GenBank/DDBJ whole genome shotgun (WGS) entry which is preliminary data.</text>
</comment>
<dbReference type="Proteomes" id="UP000198287">
    <property type="component" value="Unassembled WGS sequence"/>
</dbReference>
<keyword evidence="1" id="KW-0732">Signal</keyword>
<evidence type="ECO:0000256" key="1">
    <source>
        <dbReference type="SAM" id="SignalP"/>
    </source>
</evidence>
<sequence length="194" mass="21506">MLLQLVSFLALGYLVLGYEQALTFYTEPGCVGTSLRFQNKESDLTAYSPLLGEMKSWLLQGYWVAFSETNYTGLRNLHVVSYEDMVRCYNDTLFPTLSLRYMGPLETTTPSASIYSGSGEYFMGGVERTFTGLAANNFGFLPKFLVLTGRSSWTGFPNEDFSGNATCFSVMDIIGYINISSYGIKSLVQGCNAE</sequence>
<accession>A0A226D7V8</accession>
<protein>
    <submittedName>
        <fullName evidence="2">Uncharacterized protein</fullName>
    </submittedName>
</protein>
<dbReference type="InterPro" id="IPR011024">
    <property type="entry name" value="G_crystallin-like"/>
</dbReference>
<keyword evidence="3" id="KW-1185">Reference proteome</keyword>
<dbReference type="EMBL" id="LNIX01000031">
    <property type="protein sequence ID" value="OXA40958.1"/>
    <property type="molecule type" value="Genomic_DNA"/>
</dbReference>
<proteinExistence type="predicted"/>
<name>A0A226D7V8_FOLCA</name>
<feature type="signal peptide" evidence="1">
    <location>
        <begin position="1"/>
        <end position="17"/>
    </location>
</feature>
<dbReference type="AlphaFoldDB" id="A0A226D7V8"/>
<dbReference type="SUPFAM" id="SSF49695">
    <property type="entry name" value="gamma-Crystallin-like"/>
    <property type="match status" value="1"/>
</dbReference>